<dbReference type="PANTHER" id="PTHR40763">
    <property type="entry name" value="MEMBRANE PROTEIN-RELATED"/>
    <property type="match status" value="1"/>
</dbReference>
<dbReference type="RefSeq" id="WP_343937189.1">
    <property type="nucleotide sequence ID" value="NZ_BAAABU010000018.1"/>
</dbReference>
<accession>A0ABN0UHJ9</accession>
<gene>
    <name evidence="3" type="ORF">GCM10010492_58820</name>
</gene>
<sequence>MKPVRLWIGIVLVALGLFGVLDALDVLAAGDVLGWWPLAVVGLGVVTMLAQRHVSLGPVVVAAIGLVLLADTRDWASGGLWWPVVLVLVGGAILTGLLRHRSTDHRDESTTPVVLFGGTKVRNRSEHLTHADVSAVFGGATLDLRGAHIDREADVDALALFGGVQVLVPEGWRVALSGLPVFGGYDDNTVQHPDPDAPLLRVNATAVFGGVEVRNEPK</sequence>
<name>A0ABN0UHJ9_9PSEU</name>
<protein>
    <submittedName>
        <fullName evidence="3">DUF5668 domain-containing protein</fullName>
    </submittedName>
</protein>
<dbReference type="PANTHER" id="PTHR40763:SF5">
    <property type="entry name" value="MEMBRANE PROTEIN"/>
    <property type="match status" value="1"/>
</dbReference>
<dbReference type="Proteomes" id="UP001500416">
    <property type="component" value="Unassembled WGS sequence"/>
</dbReference>
<feature type="transmembrane region" description="Helical" evidence="1">
    <location>
        <begin position="56"/>
        <end position="73"/>
    </location>
</feature>
<keyword evidence="4" id="KW-1185">Reference proteome</keyword>
<dbReference type="InterPro" id="IPR054331">
    <property type="entry name" value="LiaF_TM"/>
</dbReference>
<comment type="caution">
    <text evidence="3">The sequence shown here is derived from an EMBL/GenBank/DDBJ whole genome shotgun (WGS) entry which is preliminary data.</text>
</comment>
<evidence type="ECO:0000313" key="4">
    <source>
        <dbReference type="Proteomes" id="UP001500416"/>
    </source>
</evidence>
<feature type="domain" description="LiaF transmembrane" evidence="2">
    <location>
        <begin position="7"/>
        <end position="97"/>
    </location>
</feature>
<dbReference type="Pfam" id="PF22570">
    <property type="entry name" value="LiaF-TM"/>
    <property type="match status" value="1"/>
</dbReference>
<dbReference type="EMBL" id="BAAABU010000018">
    <property type="protein sequence ID" value="GAA0250816.1"/>
    <property type="molecule type" value="Genomic_DNA"/>
</dbReference>
<evidence type="ECO:0000313" key="3">
    <source>
        <dbReference type="EMBL" id="GAA0250816.1"/>
    </source>
</evidence>
<reference evidence="3 4" key="1">
    <citation type="journal article" date="2019" name="Int. J. Syst. Evol. Microbiol.">
        <title>The Global Catalogue of Microorganisms (GCM) 10K type strain sequencing project: providing services to taxonomists for standard genome sequencing and annotation.</title>
        <authorList>
            <consortium name="The Broad Institute Genomics Platform"/>
            <consortium name="The Broad Institute Genome Sequencing Center for Infectious Disease"/>
            <person name="Wu L."/>
            <person name="Ma J."/>
        </authorList>
    </citation>
    <scope>NUCLEOTIDE SEQUENCE [LARGE SCALE GENOMIC DNA]</scope>
    <source>
        <strain evidence="3 4">JCM 3380</strain>
    </source>
</reference>
<keyword evidence="1" id="KW-0472">Membrane</keyword>
<evidence type="ECO:0000256" key="1">
    <source>
        <dbReference type="SAM" id="Phobius"/>
    </source>
</evidence>
<keyword evidence="1" id="KW-1133">Transmembrane helix</keyword>
<evidence type="ECO:0000259" key="2">
    <source>
        <dbReference type="Pfam" id="PF22570"/>
    </source>
</evidence>
<feature type="transmembrane region" description="Helical" evidence="1">
    <location>
        <begin position="33"/>
        <end position="49"/>
    </location>
</feature>
<keyword evidence="1" id="KW-0812">Transmembrane</keyword>
<feature type="transmembrane region" description="Helical" evidence="1">
    <location>
        <begin position="79"/>
        <end position="98"/>
    </location>
</feature>
<proteinExistence type="predicted"/>
<organism evidence="3 4">
    <name type="scientific">Saccharothrix mutabilis subsp. mutabilis</name>
    <dbReference type="NCBI Taxonomy" id="66855"/>
    <lineage>
        <taxon>Bacteria</taxon>
        <taxon>Bacillati</taxon>
        <taxon>Actinomycetota</taxon>
        <taxon>Actinomycetes</taxon>
        <taxon>Pseudonocardiales</taxon>
        <taxon>Pseudonocardiaceae</taxon>
        <taxon>Saccharothrix</taxon>
    </lineage>
</organism>